<evidence type="ECO:0000256" key="8">
    <source>
        <dbReference type="SAM" id="MobiDB-lite"/>
    </source>
</evidence>
<keyword evidence="2 9" id="KW-0812">Transmembrane</keyword>
<evidence type="ECO:0000256" key="6">
    <source>
        <dbReference type="ARBA" id="ARBA00023136"/>
    </source>
</evidence>
<dbReference type="OrthoDB" id="681126at2759"/>
<feature type="repeat" description="ANK" evidence="7">
    <location>
        <begin position="110"/>
        <end position="134"/>
    </location>
</feature>
<dbReference type="EMBL" id="KK198755">
    <property type="protein sequence ID" value="KCW82181.1"/>
    <property type="molecule type" value="Genomic_DNA"/>
</dbReference>
<evidence type="ECO:0000256" key="3">
    <source>
        <dbReference type="ARBA" id="ARBA00022737"/>
    </source>
</evidence>
<dbReference type="GO" id="GO:0016020">
    <property type="term" value="C:membrane"/>
    <property type="evidence" value="ECO:0007669"/>
    <property type="project" value="UniProtKB-SubCell"/>
</dbReference>
<feature type="transmembrane region" description="Helical" evidence="9">
    <location>
        <begin position="416"/>
        <end position="435"/>
    </location>
</feature>
<dbReference type="Gene3D" id="1.25.40.20">
    <property type="entry name" value="Ankyrin repeat-containing domain"/>
    <property type="match status" value="2"/>
</dbReference>
<dbReference type="SUPFAM" id="SSF48403">
    <property type="entry name" value="Ankyrin repeat"/>
    <property type="match status" value="1"/>
</dbReference>
<dbReference type="KEGG" id="egr:104438155"/>
<keyword evidence="5 7" id="KW-0040">ANK repeat</keyword>
<dbReference type="Pfam" id="PF13962">
    <property type="entry name" value="PGG"/>
    <property type="match status" value="1"/>
</dbReference>
<evidence type="ECO:0000256" key="2">
    <source>
        <dbReference type="ARBA" id="ARBA00022692"/>
    </source>
</evidence>
<feature type="transmembrane region" description="Helical" evidence="9">
    <location>
        <begin position="381"/>
        <end position="404"/>
    </location>
</feature>
<dbReference type="eggNOG" id="KOG0504">
    <property type="taxonomic scope" value="Eukaryota"/>
</dbReference>
<evidence type="ECO:0000313" key="11">
    <source>
        <dbReference type="EMBL" id="KCW82181.1"/>
    </source>
</evidence>
<sequence length="505" mass="55227">MQAEREMEEQLSEAAMNGSVTTLLGLLDQDPLLLDKIVVSCTSRNPLLASSMLDHAEFVGALLARTPQLASETDPDGNSALHLAAARGHAEIVGMLLSADPEMATRRNGDGRTPLHAAAGKGRAEAARRIVRGGPPGSAARAATDQGETVLHVCAGRNRVEALRAVVEEAGREVVEELVNRRDGDGNTALHIAVARKQVEMIKFLLTIPGLEVNTPNSSGLTALDILEQSPRGLRDLEIETALKSSGASLSRDIQSVPYQYDPILDAPRMTSPITTSRSPKNSPSLSTKKAPSKKWRSLRKPLSKKLSALKRPPVEADWLSQKRNSLMVVASLLATVAFQAATTPPGGVWQDDYKVDAYGNPVKEPHMAGTSIMAHIQRIAYGQFMIFNTLAFLSSLSIILLLLSGLPIKRRRWMWTQMVIMWLAITGQAITYFIALRNMSPADTRGMLKDVTDVSVVCWLCLMGIVFMGNVVRLCVWVLRKWGYLKKKENKDSDEDDEDKYGEV</sequence>
<feature type="repeat" description="ANK" evidence="7">
    <location>
        <begin position="185"/>
        <end position="206"/>
    </location>
</feature>
<keyword evidence="3" id="KW-0677">Repeat</keyword>
<evidence type="ECO:0000256" key="5">
    <source>
        <dbReference type="ARBA" id="ARBA00023043"/>
    </source>
</evidence>
<evidence type="ECO:0000256" key="4">
    <source>
        <dbReference type="ARBA" id="ARBA00022989"/>
    </source>
</evidence>
<evidence type="ECO:0000256" key="1">
    <source>
        <dbReference type="ARBA" id="ARBA00004141"/>
    </source>
</evidence>
<feature type="transmembrane region" description="Helical" evidence="9">
    <location>
        <begin position="455"/>
        <end position="480"/>
    </location>
</feature>
<dbReference type="Pfam" id="PF12796">
    <property type="entry name" value="Ank_2"/>
    <property type="match status" value="2"/>
</dbReference>
<dbReference type="PROSITE" id="PS50088">
    <property type="entry name" value="ANK_REPEAT"/>
    <property type="match status" value="3"/>
</dbReference>
<evidence type="ECO:0000259" key="10">
    <source>
        <dbReference type="Pfam" id="PF13962"/>
    </source>
</evidence>
<dbReference type="Pfam" id="PF13857">
    <property type="entry name" value="Ank_5"/>
    <property type="match status" value="1"/>
</dbReference>
<feature type="compositionally biased region" description="Polar residues" evidence="8">
    <location>
        <begin position="272"/>
        <end position="290"/>
    </location>
</feature>
<dbReference type="Gramene" id="KCW82181">
    <property type="protein sequence ID" value="KCW82181"/>
    <property type="gene ID" value="EUGRSUZ_C03571"/>
</dbReference>
<feature type="repeat" description="ANK" evidence="7">
    <location>
        <begin position="76"/>
        <end position="108"/>
    </location>
</feature>
<proteinExistence type="predicted"/>
<evidence type="ECO:0000256" key="7">
    <source>
        <dbReference type="PROSITE-ProRule" id="PRU00023"/>
    </source>
</evidence>
<organism evidence="11">
    <name type="scientific">Eucalyptus grandis</name>
    <name type="common">Flooded gum</name>
    <dbReference type="NCBI Taxonomy" id="71139"/>
    <lineage>
        <taxon>Eukaryota</taxon>
        <taxon>Viridiplantae</taxon>
        <taxon>Streptophyta</taxon>
        <taxon>Embryophyta</taxon>
        <taxon>Tracheophyta</taxon>
        <taxon>Spermatophyta</taxon>
        <taxon>Magnoliopsida</taxon>
        <taxon>eudicotyledons</taxon>
        <taxon>Gunneridae</taxon>
        <taxon>Pentapetalae</taxon>
        <taxon>rosids</taxon>
        <taxon>malvids</taxon>
        <taxon>Myrtales</taxon>
        <taxon>Myrtaceae</taxon>
        <taxon>Myrtoideae</taxon>
        <taxon>Eucalypteae</taxon>
        <taxon>Eucalyptus</taxon>
    </lineage>
</organism>
<feature type="region of interest" description="Disordered" evidence="8">
    <location>
        <begin position="268"/>
        <end position="300"/>
    </location>
</feature>
<dbReference type="AlphaFoldDB" id="A0A059CVG5"/>
<evidence type="ECO:0000256" key="9">
    <source>
        <dbReference type="SAM" id="Phobius"/>
    </source>
</evidence>
<dbReference type="PROSITE" id="PS50297">
    <property type="entry name" value="ANK_REP_REGION"/>
    <property type="match status" value="3"/>
</dbReference>
<feature type="domain" description="PGG" evidence="10">
    <location>
        <begin position="318"/>
        <end position="437"/>
    </location>
</feature>
<dbReference type="OMA" id="QMVIMWI"/>
<feature type="compositionally biased region" description="Basic residues" evidence="8">
    <location>
        <begin position="291"/>
        <end position="300"/>
    </location>
</feature>
<dbReference type="SMART" id="SM00248">
    <property type="entry name" value="ANK"/>
    <property type="match status" value="4"/>
</dbReference>
<dbReference type="InterPro" id="IPR036770">
    <property type="entry name" value="Ankyrin_rpt-contain_sf"/>
</dbReference>
<dbReference type="STRING" id="71139.A0A059CVG5"/>
<dbReference type="PANTHER" id="PTHR24186:SF37">
    <property type="entry name" value="PGG DOMAIN-CONTAINING PROTEIN"/>
    <property type="match status" value="1"/>
</dbReference>
<dbReference type="PANTHER" id="PTHR24186">
    <property type="entry name" value="PROTEIN PHOSPHATASE 1 REGULATORY SUBUNIT"/>
    <property type="match status" value="1"/>
</dbReference>
<comment type="subcellular location">
    <subcellularLocation>
        <location evidence="1">Membrane</location>
        <topology evidence="1">Multi-pass membrane protein</topology>
    </subcellularLocation>
</comment>
<accession>A0A059CVG5</accession>
<dbReference type="InterPro" id="IPR026961">
    <property type="entry name" value="PGG_dom"/>
</dbReference>
<protein>
    <recommendedName>
        <fullName evidence="10">PGG domain-containing protein</fullName>
    </recommendedName>
</protein>
<keyword evidence="4 9" id="KW-1133">Transmembrane helix</keyword>
<keyword evidence="6 9" id="KW-0472">Membrane</keyword>
<reference evidence="11" key="1">
    <citation type="submission" date="2013-07" db="EMBL/GenBank/DDBJ databases">
        <title>The genome of Eucalyptus grandis.</title>
        <authorList>
            <person name="Schmutz J."/>
            <person name="Hayes R."/>
            <person name="Myburg A."/>
            <person name="Tuskan G."/>
            <person name="Grattapaglia D."/>
            <person name="Rokhsar D.S."/>
        </authorList>
    </citation>
    <scope>NUCLEOTIDE SEQUENCE</scope>
    <source>
        <tissue evidence="11">Leaf extractions</tissue>
    </source>
</reference>
<gene>
    <name evidence="11" type="ORF">EUGRSUZ_C03571</name>
</gene>
<name>A0A059CVG5_EUCGR</name>
<dbReference type="InterPro" id="IPR002110">
    <property type="entry name" value="Ankyrin_rpt"/>
</dbReference>
<dbReference type="InParanoid" id="A0A059CVG5"/>